<name>A0A1V1P9T2_9BACT</name>
<evidence type="ECO:0000313" key="2">
    <source>
        <dbReference type="Proteomes" id="UP000189670"/>
    </source>
</evidence>
<reference evidence="2" key="1">
    <citation type="submission" date="2012-11" db="EMBL/GenBank/DDBJ databases">
        <authorList>
            <person name="Lucero-Rivera Y.E."/>
            <person name="Tovar-Ramirez D."/>
        </authorList>
    </citation>
    <scope>NUCLEOTIDE SEQUENCE [LARGE SCALE GENOMIC DNA]</scope>
    <source>
        <strain evidence="2">Araruama</strain>
    </source>
</reference>
<organism evidence="1 2">
    <name type="scientific">Candidatus Magnetoglobus multicellularis str. Araruama</name>
    <dbReference type="NCBI Taxonomy" id="890399"/>
    <lineage>
        <taxon>Bacteria</taxon>
        <taxon>Pseudomonadati</taxon>
        <taxon>Thermodesulfobacteriota</taxon>
        <taxon>Desulfobacteria</taxon>
        <taxon>Desulfobacterales</taxon>
        <taxon>Desulfobacteraceae</taxon>
        <taxon>Candidatus Magnetoglobus</taxon>
    </lineage>
</organism>
<dbReference type="Proteomes" id="UP000189670">
    <property type="component" value="Unassembled WGS sequence"/>
</dbReference>
<dbReference type="EMBL" id="ATBP01000241">
    <property type="protein sequence ID" value="ETR71662.1"/>
    <property type="molecule type" value="Genomic_DNA"/>
</dbReference>
<protein>
    <submittedName>
        <fullName evidence="1">Uncharacterized protein</fullName>
    </submittedName>
</protein>
<proteinExistence type="predicted"/>
<comment type="caution">
    <text evidence="1">The sequence shown here is derived from an EMBL/GenBank/DDBJ whole genome shotgun (WGS) entry which is preliminary data.</text>
</comment>
<sequence>MKDQEGFQPSEQYSDLYVKKNIFISYCHEDKNWLKKDNSLFGSIKAQKYSLMHKLHTFFTEALNNERTKYFDVPCTNGRDSNL</sequence>
<dbReference type="AlphaFoldDB" id="A0A1V1P9T2"/>
<evidence type="ECO:0000313" key="1">
    <source>
        <dbReference type="EMBL" id="ETR71662.1"/>
    </source>
</evidence>
<accession>A0A1V1P9T2</accession>
<gene>
    <name evidence="1" type="ORF">OMM_07971</name>
</gene>